<dbReference type="AlphaFoldDB" id="A0AAV4P7G7"/>
<sequence>MIEKIHDIVLNDTKLKVREKSEVVRFPRELVDSILQEQLHVKKLCARCASQRCLEQFECNEVEFFRRYITVEEIRLHHYISKSNQLAKQCEYS</sequence>
<protein>
    <submittedName>
        <fullName evidence="1">Uncharacterized protein</fullName>
    </submittedName>
</protein>
<proteinExistence type="predicted"/>
<comment type="caution">
    <text evidence="1">The sequence shown here is derived from an EMBL/GenBank/DDBJ whole genome shotgun (WGS) entry which is preliminary data.</text>
</comment>
<accession>A0AAV4P7G7</accession>
<dbReference type="EMBL" id="BPLQ01002442">
    <property type="protein sequence ID" value="GIX92953.1"/>
    <property type="molecule type" value="Genomic_DNA"/>
</dbReference>
<evidence type="ECO:0000313" key="1">
    <source>
        <dbReference type="EMBL" id="GIX92953.1"/>
    </source>
</evidence>
<keyword evidence="2" id="KW-1185">Reference proteome</keyword>
<dbReference type="Proteomes" id="UP001054837">
    <property type="component" value="Unassembled WGS sequence"/>
</dbReference>
<evidence type="ECO:0000313" key="2">
    <source>
        <dbReference type="Proteomes" id="UP001054837"/>
    </source>
</evidence>
<name>A0AAV4P7G7_9ARAC</name>
<gene>
    <name evidence="1" type="ORF">CDAR_595071</name>
</gene>
<organism evidence="1 2">
    <name type="scientific">Caerostris darwini</name>
    <dbReference type="NCBI Taxonomy" id="1538125"/>
    <lineage>
        <taxon>Eukaryota</taxon>
        <taxon>Metazoa</taxon>
        <taxon>Ecdysozoa</taxon>
        <taxon>Arthropoda</taxon>
        <taxon>Chelicerata</taxon>
        <taxon>Arachnida</taxon>
        <taxon>Araneae</taxon>
        <taxon>Araneomorphae</taxon>
        <taxon>Entelegynae</taxon>
        <taxon>Araneoidea</taxon>
        <taxon>Araneidae</taxon>
        <taxon>Caerostris</taxon>
    </lineage>
</organism>
<reference evidence="1 2" key="1">
    <citation type="submission" date="2021-06" db="EMBL/GenBank/DDBJ databases">
        <title>Caerostris darwini draft genome.</title>
        <authorList>
            <person name="Kono N."/>
            <person name="Arakawa K."/>
        </authorList>
    </citation>
    <scope>NUCLEOTIDE SEQUENCE [LARGE SCALE GENOMIC DNA]</scope>
</reference>